<keyword evidence="3" id="KW-1185">Reference proteome</keyword>
<dbReference type="Proteomes" id="UP000265520">
    <property type="component" value="Unassembled WGS sequence"/>
</dbReference>
<dbReference type="EMBL" id="LXQA010232480">
    <property type="protein sequence ID" value="MCI36300.1"/>
    <property type="molecule type" value="Genomic_DNA"/>
</dbReference>
<proteinExistence type="predicted"/>
<feature type="region of interest" description="Disordered" evidence="1">
    <location>
        <begin position="1"/>
        <end position="46"/>
    </location>
</feature>
<evidence type="ECO:0000256" key="1">
    <source>
        <dbReference type="SAM" id="MobiDB-lite"/>
    </source>
</evidence>
<accession>A0A392RKI1</accession>
<comment type="caution">
    <text evidence="2">The sequence shown here is derived from an EMBL/GenBank/DDBJ whole genome shotgun (WGS) entry which is preliminary data.</text>
</comment>
<feature type="non-terminal residue" evidence="2">
    <location>
        <position position="114"/>
    </location>
</feature>
<sequence>PSPTKIASSFLPKPGKRKVTQEPGDKGDSAADSKLGALGSLPPPVAEKDLPAITPSFWDPLFNPVGFIDRLLCMVGDTSRFAATTSDDLRRMSLGHELKGMLLNYVLSTRQEHE</sequence>
<organism evidence="2 3">
    <name type="scientific">Trifolium medium</name>
    <dbReference type="NCBI Taxonomy" id="97028"/>
    <lineage>
        <taxon>Eukaryota</taxon>
        <taxon>Viridiplantae</taxon>
        <taxon>Streptophyta</taxon>
        <taxon>Embryophyta</taxon>
        <taxon>Tracheophyta</taxon>
        <taxon>Spermatophyta</taxon>
        <taxon>Magnoliopsida</taxon>
        <taxon>eudicotyledons</taxon>
        <taxon>Gunneridae</taxon>
        <taxon>Pentapetalae</taxon>
        <taxon>rosids</taxon>
        <taxon>fabids</taxon>
        <taxon>Fabales</taxon>
        <taxon>Fabaceae</taxon>
        <taxon>Papilionoideae</taxon>
        <taxon>50 kb inversion clade</taxon>
        <taxon>NPAAA clade</taxon>
        <taxon>Hologalegina</taxon>
        <taxon>IRL clade</taxon>
        <taxon>Trifolieae</taxon>
        <taxon>Trifolium</taxon>
    </lineage>
</organism>
<evidence type="ECO:0000313" key="2">
    <source>
        <dbReference type="EMBL" id="MCI36300.1"/>
    </source>
</evidence>
<protein>
    <submittedName>
        <fullName evidence="2">Uncharacterized protein</fullName>
    </submittedName>
</protein>
<evidence type="ECO:0000313" key="3">
    <source>
        <dbReference type="Proteomes" id="UP000265520"/>
    </source>
</evidence>
<name>A0A392RKI1_9FABA</name>
<dbReference type="AlphaFoldDB" id="A0A392RKI1"/>
<reference evidence="2 3" key="1">
    <citation type="journal article" date="2018" name="Front. Plant Sci.">
        <title>Red Clover (Trifolium pratense) and Zigzag Clover (T. medium) - A Picture of Genomic Similarities and Differences.</title>
        <authorList>
            <person name="Dluhosova J."/>
            <person name="Istvanek J."/>
            <person name="Nedelnik J."/>
            <person name="Repkova J."/>
        </authorList>
    </citation>
    <scope>NUCLEOTIDE SEQUENCE [LARGE SCALE GENOMIC DNA]</scope>
    <source>
        <strain evidence="3">cv. 10/8</strain>
        <tissue evidence="2">Leaf</tissue>
    </source>
</reference>
<feature type="non-terminal residue" evidence="2">
    <location>
        <position position="1"/>
    </location>
</feature>
<feature type="compositionally biased region" description="Basic and acidic residues" evidence="1">
    <location>
        <begin position="19"/>
        <end position="31"/>
    </location>
</feature>